<sequence>MVNNTNVPLVEFASPALMSPSSPFSPPLPASLYNNGGSNKTTTAVDGNLFDRIETSVYNKSNMDQLRVILNLMEKKKYNYTINVTPVLFDERKMLKRNKKMINNNKYILFNSWYTKIKRSEWPSSPAMWYLIKNKNELADFVFIFDYTEKMGKKLADRSSQAAPSSVAKNSGNSVGRKRKNAVATAAATTATADIVATTAAEFKENCEMRDKLYLEFYNVLNETFKHDAAPLLSHIYDDVLTREFISKNMEKFKSVALKIPLPSPSLSSQLASAATYVPTAINKKRKNSLPANNNGGNGTKRASKTKRNNTAAVATATTTTAAVTSSTNTPATSTFSMVSDNTQDTNMSY</sequence>
<feature type="compositionally biased region" description="Low complexity" evidence="1">
    <location>
        <begin position="309"/>
        <end position="335"/>
    </location>
</feature>
<dbReference type="RefSeq" id="YP_009255359.1">
    <property type="nucleotide sequence ID" value="NC_030240.1"/>
</dbReference>
<feature type="region of interest" description="Disordered" evidence="1">
    <location>
        <begin position="285"/>
        <end position="350"/>
    </location>
</feature>
<gene>
    <name evidence="2" type="primary">39k</name>
    <name evidence="2" type="ORF">CapoNPV_102</name>
</gene>
<keyword evidence="3" id="KW-1185">Reference proteome</keyword>
<reference evidence="2 3" key="1">
    <citation type="journal article" date="2016" name="PLoS ONE">
        <title>Genome Sequencing and Analysis of Catopsilia pomona nucleopolyhedrovirus: A Distinct Species in Group I Alphabaculovirus.</title>
        <authorList>
            <person name="Wang J."/>
            <person name="Zhu Z."/>
            <person name="Zhang L."/>
            <person name="Hou D."/>
            <person name="Wang M."/>
            <person name="Arif B."/>
            <person name="Kou Z."/>
            <person name="Wang H."/>
            <person name="Deng F."/>
            <person name="Hu Z."/>
        </authorList>
    </citation>
    <scope>NUCLEOTIDE SEQUENCE [LARGE SCALE GENOMIC DNA]</scope>
    <source>
        <strain evidence="2">416</strain>
    </source>
</reference>
<feature type="compositionally biased region" description="Polar residues" evidence="1">
    <location>
        <begin position="336"/>
        <end position="350"/>
    </location>
</feature>
<evidence type="ECO:0000313" key="2">
    <source>
        <dbReference type="EMBL" id="ANF29750.1"/>
    </source>
</evidence>
<dbReference type="KEGG" id="vg:27924325"/>
<evidence type="ECO:0000313" key="3">
    <source>
        <dbReference type="Proteomes" id="UP000203996"/>
    </source>
</evidence>
<dbReference type="EMBL" id="KU565883">
    <property type="protein sequence ID" value="ANF29750.1"/>
    <property type="molecule type" value="Genomic_DNA"/>
</dbReference>
<evidence type="ECO:0000256" key="1">
    <source>
        <dbReference type="SAM" id="MobiDB-lite"/>
    </source>
</evidence>
<organism evidence="2 3">
    <name type="scientific">Catopsilia pomona nucleopolyhedrovirus</name>
    <dbReference type="NCBI Taxonomy" id="1850906"/>
    <lineage>
        <taxon>Viruses</taxon>
        <taxon>Viruses incertae sedis</taxon>
        <taxon>Naldaviricetes</taxon>
        <taxon>Lefavirales</taxon>
        <taxon>Baculoviridae</taxon>
        <taxon>Alphabaculovirus</taxon>
        <taxon>Alphabaculovirus capomonae</taxon>
    </lineage>
</organism>
<protein>
    <submittedName>
        <fullName evidence="2">39k protein</fullName>
    </submittedName>
</protein>
<dbReference type="GeneID" id="27924325"/>
<dbReference type="OrthoDB" id="13554at10239"/>
<accession>A0A172WZH7</accession>
<dbReference type="InterPro" id="IPR007975">
    <property type="entry name" value="Baculo_pp39"/>
</dbReference>
<proteinExistence type="predicted"/>
<dbReference type="Pfam" id="PF05311">
    <property type="entry name" value="Baculo_PP31"/>
    <property type="match status" value="1"/>
</dbReference>
<name>A0A172WZH7_9ABAC</name>
<dbReference type="Proteomes" id="UP000203996">
    <property type="component" value="Segment"/>
</dbReference>